<dbReference type="Gene3D" id="1.50.40.10">
    <property type="entry name" value="Mitochondrial carrier domain"/>
    <property type="match status" value="2"/>
</dbReference>
<feature type="transmembrane region" description="Helical" evidence="8">
    <location>
        <begin position="490"/>
        <end position="510"/>
    </location>
</feature>
<sequence length="563" mass="62786">MVGYNPEPIDGRELSSTEYSEAGLASGIATRMIIQPLDVLKIRFQLQEEPIHGQSSGKYKGLLQSIRLISREEGVRSFWKGHVPAQGLSAIYGLVQFSTFEFLSRQTSCTIKESWTTHAFIHIWRKEGLVGYFRGWIPSVAQIAPFTGIQFALYNCFVGGWSRFIVHHESTGSLVCGALAGTVAKTVLYPLDMVRHRLQMNGFERIGFGQTSDYQIGMLRTIVMVVRKESVYALCFTISKLVFGYASDRTSPVRILSVGLALIAVSSLFFGILLLFAGCMQGASWVPATKLVARWYSGRSYGKMFSILGCGSAMAGILIPFVEVYYWRSFLIYMGLSVFTFAVVHCIAKDNGTISKMINLVYSPAIWNVSTMYFFSIEVRAICETWIPLYIVENGLSHTTFQISYEIGGVLGNLCSGMVLDYLSLHITMDSACRLFCFWARIFPLPLWCFFFQRYVFIVGWLLGAFVNASINIWCMTASRMGESRISGSISSLVSFLASFGSVLAGSPLAYLIDVIGYECFVPFFFTHIAIVAVVASMNKELSVAKIKLIRMRTFLPSGNNFV</sequence>
<proteinExistence type="inferred from homology"/>
<dbReference type="PANTHER" id="PTHR43826:SF3">
    <property type="entry name" value="GLUCOSE-6-PHOSPHATE EXCHANGER SLC37A4"/>
    <property type="match status" value="1"/>
</dbReference>
<dbReference type="InterPro" id="IPR018108">
    <property type="entry name" value="MCP_transmembrane"/>
</dbReference>
<evidence type="ECO:0000313" key="9">
    <source>
        <dbReference type="EMBL" id="VDM61143.1"/>
    </source>
</evidence>
<dbReference type="Pfam" id="PF07690">
    <property type="entry name" value="MFS_1"/>
    <property type="match status" value="1"/>
</dbReference>
<feature type="transmembrane region" description="Helical" evidence="8">
    <location>
        <begin position="253"/>
        <end position="280"/>
    </location>
</feature>
<evidence type="ECO:0000313" key="11">
    <source>
        <dbReference type="WBParaSite" id="ACOC_0000955701-mRNA-1"/>
    </source>
</evidence>
<dbReference type="InterPro" id="IPR023395">
    <property type="entry name" value="MCP_dom_sf"/>
</dbReference>
<protein>
    <submittedName>
        <fullName evidence="11">MFS domain-containing protein</fullName>
    </submittedName>
</protein>
<dbReference type="PANTHER" id="PTHR43826">
    <property type="entry name" value="GLUCOSE-6-PHOSPHATE EXCHANGER SLC37A4"/>
    <property type="match status" value="1"/>
</dbReference>
<reference evidence="11" key="1">
    <citation type="submission" date="2016-04" db="UniProtKB">
        <authorList>
            <consortium name="WormBaseParasite"/>
        </authorList>
    </citation>
    <scope>IDENTIFICATION</scope>
</reference>
<evidence type="ECO:0000256" key="6">
    <source>
        <dbReference type="PROSITE-ProRule" id="PRU00282"/>
    </source>
</evidence>
<dbReference type="SUPFAM" id="SSF103473">
    <property type="entry name" value="MFS general substrate transporter"/>
    <property type="match status" value="1"/>
</dbReference>
<feature type="transmembrane region" description="Helical" evidence="8">
    <location>
        <begin position="325"/>
        <end position="348"/>
    </location>
</feature>
<dbReference type="PROSITE" id="PS50920">
    <property type="entry name" value="SOLCAR"/>
    <property type="match status" value="2"/>
</dbReference>
<evidence type="ECO:0000256" key="1">
    <source>
        <dbReference type="ARBA" id="ARBA00004127"/>
    </source>
</evidence>
<dbReference type="OMA" id="ASINIWC"/>
<feature type="transmembrane region" description="Helical" evidence="8">
    <location>
        <begin position="301"/>
        <end position="319"/>
    </location>
</feature>
<accession>A0A0R3PUI0</accession>
<dbReference type="Pfam" id="PF00153">
    <property type="entry name" value="Mito_carr"/>
    <property type="match status" value="2"/>
</dbReference>
<dbReference type="InterPro" id="IPR011701">
    <property type="entry name" value="MFS"/>
</dbReference>
<comment type="subcellular location">
    <subcellularLocation>
        <location evidence="1">Endomembrane system</location>
        <topology evidence="1">Multi-pass membrane protein</topology>
    </subcellularLocation>
</comment>
<dbReference type="SUPFAM" id="SSF103506">
    <property type="entry name" value="Mitochondrial carrier"/>
    <property type="match status" value="1"/>
</dbReference>
<feature type="repeat" description="Solcar" evidence="6">
    <location>
        <begin position="14"/>
        <end position="106"/>
    </location>
</feature>
<dbReference type="OrthoDB" id="18574at2759"/>
<dbReference type="GO" id="GO:0035435">
    <property type="term" value="P:phosphate ion transmembrane transport"/>
    <property type="evidence" value="ECO:0007669"/>
    <property type="project" value="TreeGrafter"/>
</dbReference>
<reference evidence="9 10" key="2">
    <citation type="submission" date="2018-11" db="EMBL/GenBank/DDBJ databases">
        <authorList>
            <consortium name="Pathogen Informatics"/>
        </authorList>
    </citation>
    <scope>NUCLEOTIDE SEQUENCE [LARGE SCALE GENOMIC DNA]</scope>
    <source>
        <strain evidence="9 10">Costa Rica</strain>
    </source>
</reference>
<keyword evidence="3 6" id="KW-0812">Transmembrane</keyword>
<feature type="transmembrane region" description="Helical" evidence="8">
    <location>
        <begin position="435"/>
        <end position="453"/>
    </location>
</feature>
<dbReference type="Gene3D" id="1.20.1250.20">
    <property type="entry name" value="MFS general substrate transporter like domains"/>
    <property type="match status" value="1"/>
</dbReference>
<evidence type="ECO:0000256" key="4">
    <source>
        <dbReference type="ARBA" id="ARBA00022989"/>
    </source>
</evidence>
<dbReference type="InterPro" id="IPR036259">
    <property type="entry name" value="MFS_trans_sf"/>
</dbReference>
<comment type="similarity">
    <text evidence="2 7">Belongs to the mitochondrial carrier (TC 2.A.29) family.</text>
</comment>
<evidence type="ECO:0000256" key="2">
    <source>
        <dbReference type="ARBA" id="ARBA00006375"/>
    </source>
</evidence>
<feature type="transmembrane region" description="Helical" evidence="8">
    <location>
        <begin position="516"/>
        <end position="538"/>
    </location>
</feature>
<dbReference type="EMBL" id="UYYA01004317">
    <property type="protein sequence ID" value="VDM61143.1"/>
    <property type="molecule type" value="Genomic_DNA"/>
</dbReference>
<organism evidence="11">
    <name type="scientific">Angiostrongylus costaricensis</name>
    <name type="common">Nematode worm</name>
    <dbReference type="NCBI Taxonomy" id="334426"/>
    <lineage>
        <taxon>Eukaryota</taxon>
        <taxon>Metazoa</taxon>
        <taxon>Ecdysozoa</taxon>
        <taxon>Nematoda</taxon>
        <taxon>Chromadorea</taxon>
        <taxon>Rhabditida</taxon>
        <taxon>Rhabditina</taxon>
        <taxon>Rhabditomorpha</taxon>
        <taxon>Strongyloidea</taxon>
        <taxon>Metastrongylidae</taxon>
        <taxon>Angiostrongylus</taxon>
    </lineage>
</organism>
<evidence type="ECO:0000256" key="5">
    <source>
        <dbReference type="ARBA" id="ARBA00023136"/>
    </source>
</evidence>
<feature type="transmembrane region" description="Helical" evidence="8">
    <location>
        <begin position="230"/>
        <end position="247"/>
    </location>
</feature>
<name>A0A0R3PUI0_ANGCS</name>
<keyword evidence="5 6" id="KW-0472">Membrane</keyword>
<keyword evidence="7" id="KW-0813">Transport</keyword>
<keyword evidence="10" id="KW-1185">Reference proteome</keyword>
<gene>
    <name evidence="9" type="ORF">ACOC_LOCUS9558</name>
</gene>
<evidence type="ECO:0000256" key="7">
    <source>
        <dbReference type="RuleBase" id="RU000488"/>
    </source>
</evidence>
<keyword evidence="4 8" id="KW-1133">Transmembrane helix</keyword>
<evidence type="ECO:0000256" key="8">
    <source>
        <dbReference type="SAM" id="Phobius"/>
    </source>
</evidence>
<dbReference type="STRING" id="334426.A0A0R3PUI0"/>
<dbReference type="WBParaSite" id="ACOC_0000955701-mRNA-1">
    <property type="protein sequence ID" value="ACOC_0000955701-mRNA-1"/>
    <property type="gene ID" value="ACOC_0000955701"/>
</dbReference>
<dbReference type="AlphaFoldDB" id="A0A0R3PUI0"/>
<dbReference type="GO" id="GO:0061513">
    <property type="term" value="F:glucose 6-phosphate:phosphate antiporter activity"/>
    <property type="evidence" value="ECO:0007669"/>
    <property type="project" value="TreeGrafter"/>
</dbReference>
<evidence type="ECO:0000256" key="3">
    <source>
        <dbReference type="ARBA" id="ARBA00022692"/>
    </source>
</evidence>
<evidence type="ECO:0000313" key="10">
    <source>
        <dbReference type="Proteomes" id="UP000267027"/>
    </source>
</evidence>
<dbReference type="Proteomes" id="UP000267027">
    <property type="component" value="Unassembled WGS sequence"/>
</dbReference>
<dbReference type="GO" id="GO:0005789">
    <property type="term" value="C:endoplasmic reticulum membrane"/>
    <property type="evidence" value="ECO:0007669"/>
    <property type="project" value="TreeGrafter"/>
</dbReference>
<feature type="repeat" description="Solcar" evidence="6">
    <location>
        <begin position="168"/>
        <end position="262"/>
    </location>
</feature>
<dbReference type="InterPro" id="IPR051337">
    <property type="entry name" value="OPA_Antiporter"/>
</dbReference>
<feature type="transmembrane region" description="Helical" evidence="8">
    <location>
        <begin position="459"/>
        <end position="478"/>
    </location>
</feature>